<evidence type="ECO:0000259" key="1">
    <source>
        <dbReference type="Pfam" id="PF01636"/>
    </source>
</evidence>
<accession>A0A1X6P7C3</accession>
<dbReference type="InterPro" id="IPR002575">
    <property type="entry name" value="Aminoglycoside_PTrfase"/>
</dbReference>
<proteinExistence type="predicted"/>
<evidence type="ECO:0000313" key="3">
    <source>
        <dbReference type="Proteomes" id="UP000218209"/>
    </source>
</evidence>
<dbReference type="Gene3D" id="3.90.1200.10">
    <property type="match status" value="1"/>
</dbReference>
<dbReference type="AlphaFoldDB" id="A0A1X6P7C3"/>
<evidence type="ECO:0000313" key="2">
    <source>
        <dbReference type="EMBL" id="OSX76523.1"/>
    </source>
</evidence>
<protein>
    <recommendedName>
        <fullName evidence="1">Aminoglycoside phosphotransferase domain-containing protein</fullName>
    </recommendedName>
</protein>
<gene>
    <name evidence="2" type="ORF">BU14_0187s0002</name>
</gene>
<dbReference type="Proteomes" id="UP000218209">
    <property type="component" value="Unassembled WGS sequence"/>
</dbReference>
<name>A0A1X6P7C3_PORUM</name>
<dbReference type="SUPFAM" id="SSF56112">
    <property type="entry name" value="Protein kinase-like (PK-like)"/>
    <property type="match status" value="1"/>
</dbReference>
<organism evidence="2 3">
    <name type="scientific">Porphyra umbilicalis</name>
    <name type="common">Purple laver</name>
    <name type="synonym">Red alga</name>
    <dbReference type="NCBI Taxonomy" id="2786"/>
    <lineage>
        <taxon>Eukaryota</taxon>
        <taxon>Rhodophyta</taxon>
        <taxon>Bangiophyceae</taxon>
        <taxon>Bangiales</taxon>
        <taxon>Bangiaceae</taxon>
        <taxon>Porphyra</taxon>
    </lineage>
</organism>
<dbReference type="InterPro" id="IPR011009">
    <property type="entry name" value="Kinase-like_dom_sf"/>
</dbReference>
<reference evidence="2 3" key="1">
    <citation type="submission" date="2017-03" db="EMBL/GenBank/DDBJ databases">
        <title>WGS assembly of Porphyra umbilicalis.</title>
        <authorList>
            <person name="Brawley S.H."/>
            <person name="Blouin N.A."/>
            <person name="Ficko-Blean E."/>
            <person name="Wheeler G.L."/>
            <person name="Lohr M."/>
            <person name="Goodson H.V."/>
            <person name="Jenkins J.W."/>
            <person name="Blaby-Haas C.E."/>
            <person name="Helliwell K.E."/>
            <person name="Chan C."/>
            <person name="Marriage T."/>
            <person name="Bhattacharya D."/>
            <person name="Klein A.S."/>
            <person name="Badis Y."/>
            <person name="Brodie J."/>
            <person name="Cao Y."/>
            <person name="Collen J."/>
            <person name="Dittami S.M."/>
            <person name="Gachon C.M."/>
            <person name="Green B.R."/>
            <person name="Karpowicz S."/>
            <person name="Kim J.W."/>
            <person name="Kudahl U."/>
            <person name="Lin S."/>
            <person name="Michel G."/>
            <person name="Mittag M."/>
            <person name="Olson B.J."/>
            <person name="Pangilinan J."/>
            <person name="Peng Y."/>
            <person name="Qiu H."/>
            <person name="Shu S."/>
            <person name="Singer J.T."/>
            <person name="Smith A.G."/>
            <person name="Sprecher B.N."/>
            <person name="Wagner V."/>
            <person name="Wang W."/>
            <person name="Wang Z.-Y."/>
            <person name="Yan J."/>
            <person name="Yarish C."/>
            <person name="Zoeuner-Riek S."/>
            <person name="Zhuang Y."/>
            <person name="Zou Y."/>
            <person name="Lindquist E.A."/>
            <person name="Grimwood J."/>
            <person name="Barry K."/>
            <person name="Rokhsar D.S."/>
            <person name="Schmutz J."/>
            <person name="Stiller J.W."/>
            <person name="Grossman A.R."/>
            <person name="Prochnik S.E."/>
        </authorList>
    </citation>
    <scope>NUCLEOTIDE SEQUENCE [LARGE SCALE GENOMIC DNA]</scope>
    <source>
        <strain evidence="2">4086291</strain>
    </source>
</reference>
<dbReference type="EMBL" id="KV918863">
    <property type="protein sequence ID" value="OSX76523.1"/>
    <property type="molecule type" value="Genomic_DNA"/>
</dbReference>
<dbReference type="Pfam" id="PF01636">
    <property type="entry name" value="APH"/>
    <property type="match status" value="1"/>
</dbReference>
<keyword evidence="3" id="KW-1185">Reference proteome</keyword>
<feature type="domain" description="Aminoglycoside phosphotransferase" evidence="1">
    <location>
        <begin position="329"/>
        <end position="408"/>
    </location>
</feature>
<sequence length="505" mass="55094">MAISSAAASVVDADGAAVESAAASSSTSAATSGVSGTWSCPNYVRVVLLAVDGKNVLMERLEDSWDMPYFTYPAFFEVEQLCDDVRQALAPDSDGAYFSVNCDLFGVNHYPGRPPAEDYGVASLLLMECHGHDLKAASKYEWKDAAFVTDLLSTCTDDRFMREALQLVSKLLCGDPARVAAFLQDPRFMLGWFDKAASWFRSVVASTGATVCGRVVQTTVSINSTTFKVPSTSGEFYLKAVGVGSQEVEVTKTVAFVCPDITLALVDSHGDLNCFVSRAFSPPDEAATSTFALLLGRLQVDSVQLLAILREGQFPDCSPMALAAEMLGWMDDDLVCRWFGRSSRHDRFVKYVHHLAAMCDRLTVGNVPGTLVHGDASPRNTALTGADGAGKPILFDWEFACIGHPFYDWHELHGVLSKEARLAYLGLFNRYGAMEELQSLYDAGRTLGWCMKMSHVLKRARLCDMELGSTHKASFLQFWEHTVESLMDVAPPGVPEDDGPKWSGL</sequence>